<feature type="transmembrane region" description="Helical" evidence="5">
    <location>
        <begin position="172"/>
        <end position="193"/>
    </location>
</feature>
<gene>
    <name evidence="7" type="ORF">AWB80_06085</name>
</gene>
<dbReference type="STRING" id="1777141.AWB80_06085"/>
<keyword evidence="3 5" id="KW-1133">Transmembrane helix</keyword>
<feature type="transmembrane region" description="Helical" evidence="5">
    <location>
        <begin position="347"/>
        <end position="367"/>
    </location>
</feature>
<feature type="transmembrane region" description="Helical" evidence="5">
    <location>
        <begin position="293"/>
        <end position="313"/>
    </location>
</feature>
<sequence>MKESAFLNDVANGPMSAFQIRAVALCVLMNMLDGFDVLALAFVGPHLSADWHLSGKELGYLLSAGLFGMGAGSILIAPAADKYGRRTLILLCLPTIALGMLLSAYAQNPTQLLVLRAITGLGIGGILASMNVITSEYATSKWRSTAISLQVAGYPIGATLGGLLASEVLKHFGWRGVFVLGGAATAVLIPLVMRGLPESIDFLVTKRPKNALMKLNKVLERMKRATLPQLPMPETGEVPKSPWVTIVSGSYLWRTIALCTTWLLVMFSIYFVLSWTPKLIVAGGATPHDGLRAGILLNVGGIFGGALFGLIALRLGTRLLVSVYFVVTALLFSYLGMQLSALGTGTVLFIVAGAGAFGCMTGMYALTPTVYPADCRGTAMGLAIGIGRVGAVIAPIAAGALVDKAWSPSAIYGLFAVPLLIAVFAVIAAGQRKSAASVPVGIVVKPE</sequence>
<dbReference type="GO" id="GO:0046943">
    <property type="term" value="F:carboxylic acid transmembrane transporter activity"/>
    <property type="evidence" value="ECO:0007669"/>
    <property type="project" value="TreeGrafter"/>
</dbReference>
<feature type="transmembrane region" description="Helical" evidence="5">
    <location>
        <begin position="251"/>
        <end position="273"/>
    </location>
</feature>
<dbReference type="AlphaFoldDB" id="A0A158D0V3"/>
<dbReference type="InterPro" id="IPR020846">
    <property type="entry name" value="MFS_dom"/>
</dbReference>
<dbReference type="Gene3D" id="1.20.1250.20">
    <property type="entry name" value="MFS general substrate transporter like domains"/>
    <property type="match status" value="1"/>
</dbReference>
<dbReference type="PROSITE" id="PS50850">
    <property type="entry name" value="MFS"/>
    <property type="match status" value="1"/>
</dbReference>
<feature type="transmembrane region" description="Helical" evidence="5">
    <location>
        <begin position="410"/>
        <end position="429"/>
    </location>
</feature>
<dbReference type="GO" id="GO:0005886">
    <property type="term" value="C:plasma membrane"/>
    <property type="evidence" value="ECO:0007669"/>
    <property type="project" value="TreeGrafter"/>
</dbReference>
<dbReference type="OrthoDB" id="7066727at2"/>
<dbReference type="RefSeq" id="WP_061178430.1">
    <property type="nucleotide sequence ID" value="NZ_FCOE02000029.1"/>
</dbReference>
<feature type="transmembrane region" description="Helical" evidence="5">
    <location>
        <begin position="88"/>
        <end position="107"/>
    </location>
</feature>
<dbReference type="CDD" id="cd17365">
    <property type="entry name" value="MFS_PcaK_like"/>
    <property type="match status" value="1"/>
</dbReference>
<keyword evidence="8" id="KW-1185">Reference proteome</keyword>
<dbReference type="SUPFAM" id="SSF103473">
    <property type="entry name" value="MFS general substrate transporter"/>
    <property type="match status" value="1"/>
</dbReference>
<accession>A0A158D0V3</accession>
<dbReference type="InterPro" id="IPR005829">
    <property type="entry name" value="Sugar_transporter_CS"/>
</dbReference>
<dbReference type="PANTHER" id="PTHR23508:SF10">
    <property type="entry name" value="CARBOXYLIC ACID TRANSPORTER PROTEIN HOMOLOG"/>
    <property type="match status" value="1"/>
</dbReference>
<feature type="transmembrane region" description="Helical" evidence="5">
    <location>
        <begin position="113"/>
        <end position="134"/>
    </location>
</feature>
<evidence type="ECO:0000313" key="8">
    <source>
        <dbReference type="Proteomes" id="UP000054911"/>
    </source>
</evidence>
<organism evidence="7 8">
    <name type="scientific">Caballeronia pedi</name>
    <dbReference type="NCBI Taxonomy" id="1777141"/>
    <lineage>
        <taxon>Bacteria</taxon>
        <taxon>Pseudomonadati</taxon>
        <taxon>Pseudomonadota</taxon>
        <taxon>Betaproteobacteria</taxon>
        <taxon>Burkholderiales</taxon>
        <taxon>Burkholderiaceae</taxon>
        <taxon>Caballeronia</taxon>
    </lineage>
</organism>
<feature type="transmembrane region" description="Helical" evidence="5">
    <location>
        <begin position="58"/>
        <end position="76"/>
    </location>
</feature>
<dbReference type="EMBL" id="FCOE02000029">
    <property type="protein sequence ID" value="SAK87846.1"/>
    <property type="molecule type" value="Genomic_DNA"/>
</dbReference>
<dbReference type="PROSITE" id="PS00217">
    <property type="entry name" value="SUGAR_TRANSPORT_2"/>
    <property type="match status" value="1"/>
</dbReference>
<dbReference type="InterPro" id="IPR011701">
    <property type="entry name" value="MFS"/>
</dbReference>
<dbReference type="PANTHER" id="PTHR23508">
    <property type="entry name" value="CARBOXYLIC ACID TRANSPORTER PROTEIN HOMOLOG"/>
    <property type="match status" value="1"/>
</dbReference>
<comment type="subcellular location">
    <subcellularLocation>
        <location evidence="1">Membrane</location>
        <topology evidence="1">Multi-pass membrane protein</topology>
    </subcellularLocation>
</comment>
<dbReference type="Pfam" id="PF07690">
    <property type="entry name" value="MFS_1"/>
    <property type="match status" value="1"/>
</dbReference>
<dbReference type="InterPro" id="IPR036259">
    <property type="entry name" value="MFS_trans_sf"/>
</dbReference>
<evidence type="ECO:0000313" key="7">
    <source>
        <dbReference type="EMBL" id="SAK87846.1"/>
    </source>
</evidence>
<name>A0A158D0V3_9BURK</name>
<reference evidence="7" key="1">
    <citation type="submission" date="2016-01" db="EMBL/GenBank/DDBJ databases">
        <authorList>
            <person name="Peeters C."/>
        </authorList>
    </citation>
    <scope>NUCLEOTIDE SEQUENCE [LARGE SCALE GENOMIC DNA]</scope>
    <source>
        <strain evidence="7">LMG 29323</strain>
    </source>
</reference>
<feature type="transmembrane region" description="Helical" evidence="5">
    <location>
        <begin position="146"/>
        <end position="166"/>
    </location>
</feature>
<feature type="transmembrane region" description="Helical" evidence="5">
    <location>
        <begin position="20"/>
        <end position="43"/>
    </location>
</feature>
<dbReference type="Proteomes" id="UP000054911">
    <property type="component" value="Unassembled WGS sequence"/>
</dbReference>
<evidence type="ECO:0000259" key="6">
    <source>
        <dbReference type="PROSITE" id="PS50850"/>
    </source>
</evidence>
<feature type="transmembrane region" description="Helical" evidence="5">
    <location>
        <begin position="320"/>
        <end position="341"/>
    </location>
</feature>
<evidence type="ECO:0000256" key="5">
    <source>
        <dbReference type="SAM" id="Phobius"/>
    </source>
</evidence>
<protein>
    <submittedName>
        <fullName evidence="7">Major facilitator transporter</fullName>
    </submittedName>
</protein>
<feature type="domain" description="Major facilitator superfamily (MFS) profile" evidence="6">
    <location>
        <begin position="22"/>
        <end position="434"/>
    </location>
</feature>
<feature type="transmembrane region" description="Helical" evidence="5">
    <location>
        <begin position="379"/>
        <end position="398"/>
    </location>
</feature>
<keyword evidence="4 5" id="KW-0472">Membrane</keyword>
<evidence type="ECO:0000256" key="3">
    <source>
        <dbReference type="ARBA" id="ARBA00022989"/>
    </source>
</evidence>
<comment type="caution">
    <text evidence="7">The sequence shown here is derived from an EMBL/GenBank/DDBJ whole genome shotgun (WGS) entry which is preliminary data.</text>
</comment>
<proteinExistence type="predicted"/>
<evidence type="ECO:0000256" key="2">
    <source>
        <dbReference type="ARBA" id="ARBA00022692"/>
    </source>
</evidence>
<evidence type="ECO:0000256" key="4">
    <source>
        <dbReference type="ARBA" id="ARBA00023136"/>
    </source>
</evidence>
<keyword evidence="2 5" id="KW-0812">Transmembrane</keyword>
<evidence type="ECO:0000256" key="1">
    <source>
        <dbReference type="ARBA" id="ARBA00004141"/>
    </source>
</evidence>